<dbReference type="AlphaFoldDB" id="A0A1I3KML3"/>
<evidence type="ECO:0000313" key="2">
    <source>
        <dbReference type="EMBL" id="SFI73729.1"/>
    </source>
</evidence>
<protein>
    <recommendedName>
        <fullName evidence="1">Polynucleotide kinase PNKP phosphatase domain-containing protein</fullName>
    </recommendedName>
</protein>
<dbReference type="Proteomes" id="UP000199630">
    <property type="component" value="Unassembled WGS sequence"/>
</dbReference>
<dbReference type="RefSeq" id="WP_090057465.1">
    <property type="nucleotide sequence ID" value="NZ_FORH01000001.1"/>
</dbReference>
<dbReference type="InterPro" id="IPR023214">
    <property type="entry name" value="HAD_sf"/>
</dbReference>
<dbReference type="InterPro" id="IPR056782">
    <property type="entry name" value="HAD_PNKP"/>
</dbReference>
<sequence length="182" mass="20791">MSDRNFFRAPSVDATHAEDVLRLVDVHLGPVDIHLPDTGVLYCDIDGTLADIAHRRTYLERTPKDWKSFKSKLHLDHPVPEVISAVQSLRRAGWQIVLMTGRDAASRKVTRAWLKSHEVPYDAMFMRPDGDYRRDDLVKADLLAQARAEGYEPDLIFDDRDQVVAMWRAQGLFCIQVAEGDF</sequence>
<evidence type="ECO:0000313" key="3">
    <source>
        <dbReference type="Proteomes" id="UP000199630"/>
    </source>
</evidence>
<dbReference type="Gene3D" id="3.40.50.1000">
    <property type="entry name" value="HAD superfamily/HAD-like"/>
    <property type="match status" value="1"/>
</dbReference>
<keyword evidence="3" id="KW-1185">Reference proteome</keyword>
<gene>
    <name evidence="2" type="ORF">SAMN04487991_0740</name>
</gene>
<reference evidence="3" key="1">
    <citation type="submission" date="2016-10" db="EMBL/GenBank/DDBJ databases">
        <authorList>
            <person name="Varghese N."/>
            <person name="Submissions S."/>
        </authorList>
    </citation>
    <scope>NUCLEOTIDE SEQUENCE [LARGE SCALE GENOMIC DNA]</scope>
    <source>
        <strain evidence="3">DSM 26471</strain>
    </source>
</reference>
<dbReference type="InterPro" id="IPR036412">
    <property type="entry name" value="HAD-like_sf"/>
</dbReference>
<dbReference type="OrthoDB" id="7592866at2"/>
<organism evidence="2 3">
    <name type="scientific">Celeribacter neptunius</name>
    <dbReference type="NCBI Taxonomy" id="588602"/>
    <lineage>
        <taxon>Bacteria</taxon>
        <taxon>Pseudomonadati</taxon>
        <taxon>Pseudomonadota</taxon>
        <taxon>Alphaproteobacteria</taxon>
        <taxon>Rhodobacterales</taxon>
        <taxon>Roseobacteraceae</taxon>
        <taxon>Celeribacter</taxon>
    </lineage>
</organism>
<accession>A0A1I3KML3</accession>
<dbReference type="STRING" id="588602.SAMN04487991_0740"/>
<dbReference type="Pfam" id="PF25109">
    <property type="entry name" value="HAD_PNKP"/>
    <property type="match status" value="1"/>
</dbReference>
<evidence type="ECO:0000259" key="1">
    <source>
        <dbReference type="Pfam" id="PF25109"/>
    </source>
</evidence>
<dbReference type="SUPFAM" id="SSF56784">
    <property type="entry name" value="HAD-like"/>
    <property type="match status" value="1"/>
</dbReference>
<dbReference type="EMBL" id="FORH01000001">
    <property type="protein sequence ID" value="SFI73729.1"/>
    <property type="molecule type" value="Genomic_DNA"/>
</dbReference>
<feature type="domain" description="Polynucleotide kinase PNKP phosphatase" evidence="1">
    <location>
        <begin position="42"/>
        <end position="182"/>
    </location>
</feature>
<name>A0A1I3KML3_9RHOB</name>
<proteinExistence type="predicted"/>